<dbReference type="InterPro" id="IPR001025">
    <property type="entry name" value="BAH_dom"/>
</dbReference>
<evidence type="ECO:0000256" key="2">
    <source>
        <dbReference type="SAM" id="MobiDB-lite"/>
    </source>
</evidence>
<dbReference type="OrthoDB" id="1883212at2759"/>
<feature type="region of interest" description="Disordered" evidence="2">
    <location>
        <begin position="515"/>
        <end position="535"/>
    </location>
</feature>
<dbReference type="SMART" id="SM00743">
    <property type="entry name" value="Agenet"/>
    <property type="match status" value="2"/>
</dbReference>
<dbReference type="SMART" id="SM00439">
    <property type="entry name" value="BAH"/>
    <property type="match status" value="1"/>
</dbReference>
<accession>A0A2G9H1J7</accession>
<dbReference type="InterPro" id="IPR014002">
    <property type="entry name" value="Agenet_dom_plant"/>
</dbReference>
<feature type="region of interest" description="Disordered" evidence="2">
    <location>
        <begin position="94"/>
        <end position="120"/>
    </location>
</feature>
<feature type="compositionally biased region" description="Polar residues" evidence="2">
    <location>
        <begin position="103"/>
        <end position="114"/>
    </location>
</feature>
<comment type="caution">
    <text evidence="4">The sequence shown here is derived from an EMBL/GenBank/DDBJ whole genome shotgun (WGS) entry which is preliminary data.</text>
</comment>
<feature type="domain" description="BAH" evidence="3">
    <location>
        <begin position="158"/>
        <end position="277"/>
    </location>
</feature>
<dbReference type="GO" id="GO:0003682">
    <property type="term" value="F:chromatin binding"/>
    <property type="evidence" value="ECO:0007669"/>
    <property type="project" value="InterPro"/>
</dbReference>
<evidence type="ECO:0000259" key="3">
    <source>
        <dbReference type="PROSITE" id="PS51038"/>
    </source>
</evidence>
<proteinExistence type="predicted"/>
<dbReference type="PANTHER" id="PTHR31917:SF101">
    <property type="entry name" value="OS07G0607300 PROTEIN"/>
    <property type="match status" value="1"/>
</dbReference>
<evidence type="ECO:0000256" key="1">
    <source>
        <dbReference type="SAM" id="Coils"/>
    </source>
</evidence>
<reference evidence="5" key="1">
    <citation type="journal article" date="2018" name="Gigascience">
        <title>Genome assembly of the Pink Ipe (Handroanthus impetiginosus, Bignoniaceae), a highly valued, ecologically keystone Neotropical timber forest tree.</title>
        <authorList>
            <person name="Silva-Junior O.B."/>
            <person name="Grattapaglia D."/>
            <person name="Novaes E."/>
            <person name="Collevatti R.G."/>
        </authorList>
    </citation>
    <scope>NUCLEOTIDE SEQUENCE [LARGE SCALE GENOMIC DNA]</scope>
    <source>
        <strain evidence="5">cv. UFG-1</strain>
    </source>
</reference>
<dbReference type="Gene3D" id="2.30.30.490">
    <property type="match status" value="1"/>
</dbReference>
<dbReference type="EMBL" id="NKXS01002941">
    <property type="protein sequence ID" value="PIN11402.1"/>
    <property type="molecule type" value="Genomic_DNA"/>
</dbReference>
<dbReference type="PANTHER" id="PTHR31917">
    <property type="entry name" value="AGENET DOMAIN-CONTAINING PROTEIN-RELATED"/>
    <property type="match status" value="1"/>
</dbReference>
<dbReference type="Proteomes" id="UP000231279">
    <property type="component" value="Unassembled WGS sequence"/>
</dbReference>
<evidence type="ECO:0000313" key="4">
    <source>
        <dbReference type="EMBL" id="PIN11402.1"/>
    </source>
</evidence>
<evidence type="ECO:0000313" key="5">
    <source>
        <dbReference type="Proteomes" id="UP000231279"/>
    </source>
</evidence>
<dbReference type="InterPro" id="IPR008395">
    <property type="entry name" value="Agenet-like_dom"/>
</dbReference>
<keyword evidence="1" id="KW-0175">Coiled coil</keyword>
<gene>
    <name evidence="4" type="ORF">CDL12_15996</name>
</gene>
<dbReference type="Pfam" id="PF05641">
    <property type="entry name" value="Agenet"/>
    <property type="match status" value="1"/>
</dbReference>
<dbReference type="PROSITE" id="PS51038">
    <property type="entry name" value="BAH"/>
    <property type="match status" value="1"/>
</dbReference>
<keyword evidence="5" id="KW-1185">Reference proteome</keyword>
<dbReference type="InterPro" id="IPR043151">
    <property type="entry name" value="BAH_sf"/>
</dbReference>
<dbReference type="Pfam" id="PF01426">
    <property type="entry name" value="BAH"/>
    <property type="match status" value="1"/>
</dbReference>
<sequence>MAANEHYFVEWKEQYVSKERGNRVVHYFLKDNSGESILAVVGTERSVRHMFYVVSEEFLSAHGADNSVHAGFRWRSRREVVNWLTSMLSKQHRQGDYAMSPQEHPTSEVNAQQTPMPPHKGRLARNWKGQHLDISWSGSAWTCGKQLKHYSAFRRNGISIAVQSFVFVMAEKENRYVAYLEDMYEDRKCQKKVKVRWFHYNKEVKGVVSLRNPHPKEVFITPYVQVISAECVDGPAIVLTREHYEKCLAVFPHDLLGAVHFCFRQFKSNRIKPFKLNKLRGYLDQPIFSCFSTDFFEEEESSSEDDVKVGAKRNRSLREHHNSTYDLSYKKFLLKHVESNLRHYPVFTLNEKVEFLCQDSGIRGCWFRCTVLEISRRQMKILYDDVKDEDGCTNLEEWIPTYRVAKADKLGMRHAGRPTVRPAHSCNERSLTSTFEVGDPADAWWSDGWWEGVISGTSDAKDGIYQIYIPGENLYLNIEVKNLRVSRDWVGDRWVIVEPNRNILSLISATSTDTKLSTSSTVSKEAKSDNSPTSCHNKLVNGNKLSVVEEEIDDLEGMTLTNVPLKDDCTNDEEQRALEAEEKEYYSNHFNEEEKENADHDLNVIKNDKGNNIDDSNEDNNLVECEIAELKCDAEKMEMLTDC</sequence>
<name>A0A2G9H1J7_9LAMI</name>
<organism evidence="4 5">
    <name type="scientific">Handroanthus impetiginosus</name>
    <dbReference type="NCBI Taxonomy" id="429701"/>
    <lineage>
        <taxon>Eukaryota</taxon>
        <taxon>Viridiplantae</taxon>
        <taxon>Streptophyta</taxon>
        <taxon>Embryophyta</taxon>
        <taxon>Tracheophyta</taxon>
        <taxon>Spermatophyta</taxon>
        <taxon>Magnoliopsida</taxon>
        <taxon>eudicotyledons</taxon>
        <taxon>Gunneridae</taxon>
        <taxon>Pentapetalae</taxon>
        <taxon>asterids</taxon>
        <taxon>lamiids</taxon>
        <taxon>Lamiales</taxon>
        <taxon>Bignoniaceae</taxon>
        <taxon>Crescentiina</taxon>
        <taxon>Tabebuia alliance</taxon>
        <taxon>Handroanthus</taxon>
    </lineage>
</organism>
<dbReference type="CDD" id="cd04721">
    <property type="entry name" value="BAH_plant_1"/>
    <property type="match status" value="1"/>
</dbReference>
<dbReference type="STRING" id="429701.A0A2G9H1J7"/>
<feature type="coiled-coil region" evidence="1">
    <location>
        <begin position="613"/>
        <end position="640"/>
    </location>
</feature>
<dbReference type="AlphaFoldDB" id="A0A2G9H1J7"/>
<protein>
    <recommendedName>
        <fullName evidence="3">BAH domain-containing protein</fullName>
    </recommendedName>
</protein>